<feature type="compositionally biased region" description="Pro residues" evidence="1">
    <location>
        <begin position="1"/>
        <end position="14"/>
    </location>
</feature>
<evidence type="ECO:0000256" key="1">
    <source>
        <dbReference type="SAM" id="MobiDB-lite"/>
    </source>
</evidence>
<keyword evidence="2" id="KW-0812">Transmembrane</keyword>
<evidence type="ECO:0000256" key="2">
    <source>
        <dbReference type="SAM" id="Phobius"/>
    </source>
</evidence>
<dbReference type="Proteomes" id="UP000179164">
    <property type="component" value="Unassembled WGS sequence"/>
</dbReference>
<keyword evidence="2" id="KW-1133">Transmembrane helix</keyword>
<protein>
    <submittedName>
        <fullName evidence="3">Uncharacterized protein</fullName>
    </submittedName>
</protein>
<keyword evidence="2" id="KW-0472">Membrane</keyword>
<feature type="transmembrane region" description="Helical" evidence="2">
    <location>
        <begin position="160"/>
        <end position="180"/>
    </location>
</feature>
<name>A0A1G2B5I4_9BACT</name>
<sequence>MEDILPKPPPPPSAPTGMTASMKKSRKPKVSWVAVVFVILLTLVLVILGECFMTDLNQWLNPAYDTYGGSYRRVSPVYDEAVLARHYDQADYELYRLAIHTAFAIPLLLAGFLFYFWFMYKRSDHPNKIIVWPYFLLTLWVMLHVILEAFYFLIEQYEKLGIYIVLILLVVVLTWLAMFVQKKWHQKHGIT</sequence>
<dbReference type="EMBL" id="MHKE01000008">
    <property type="protein sequence ID" value="OGY84402.1"/>
    <property type="molecule type" value="Genomic_DNA"/>
</dbReference>
<dbReference type="STRING" id="1798543.A2898_00350"/>
<feature type="transmembrane region" description="Helical" evidence="2">
    <location>
        <begin position="30"/>
        <end position="49"/>
    </location>
</feature>
<dbReference type="AlphaFoldDB" id="A0A1G2B5I4"/>
<evidence type="ECO:0000313" key="3">
    <source>
        <dbReference type="EMBL" id="OGY84402.1"/>
    </source>
</evidence>
<feature type="transmembrane region" description="Helical" evidence="2">
    <location>
        <begin position="97"/>
        <end position="118"/>
    </location>
</feature>
<organism evidence="3 4">
    <name type="scientific">Candidatus Kerfeldbacteria bacterium RIFCSPLOWO2_01_FULL_48_11</name>
    <dbReference type="NCBI Taxonomy" id="1798543"/>
    <lineage>
        <taxon>Bacteria</taxon>
        <taxon>Candidatus Kerfeldiibacteriota</taxon>
    </lineage>
</organism>
<proteinExistence type="predicted"/>
<accession>A0A1G2B5I4</accession>
<feature type="transmembrane region" description="Helical" evidence="2">
    <location>
        <begin position="130"/>
        <end position="154"/>
    </location>
</feature>
<comment type="caution">
    <text evidence="3">The sequence shown here is derived from an EMBL/GenBank/DDBJ whole genome shotgun (WGS) entry which is preliminary data.</text>
</comment>
<gene>
    <name evidence="3" type="ORF">A2898_00350</name>
</gene>
<evidence type="ECO:0000313" key="4">
    <source>
        <dbReference type="Proteomes" id="UP000179164"/>
    </source>
</evidence>
<feature type="region of interest" description="Disordered" evidence="1">
    <location>
        <begin position="1"/>
        <end position="22"/>
    </location>
</feature>
<reference evidence="3 4" key="1">
    <citation type="journal article" date="2016" name="Nat. Commun.">
        <title>Thousands of microbial genomes shed light on interconnected biogeochemical processes in an aquifer system.</title>
        <authorList>
            <person name="Anantharaman K."/>
            <person name="Brown C.T."/>
            <person name="Hug L.A."/>
            <person name="Sharon I."/>
            <person name="Castelle C.J."/>
            <person name="Probst A.J."/>
            <person name="Thomas B.C."/>
            <person name="Singh A."/>
            <person name="Wilkins M.J."/>
            <person name="Karaoz U."/>
            <person name="Brodie E.L."/>
            <person name="Williams K.H."/>
            <person name="Hubbard S.S."/>
            <person name="Banfield J.F."/>
        </authorList>
    </citation>
    <scope>NUCLEOTIDE SEQUENCE [LARGE SCALE GENOMIC DNA]</scope>
</reference>